<dbReference type="SUPFAM" id="SSF82693">
    <property type="entry name" value="Multidrug efflux transporter AcrB pore domain, PN1, PN2, PC1 and PC2 subdomains"/>
    <property type="match status" value="3"/>
</dbReference>
<organism evidence="3 4">
    <name type="scientific">Burkholderia gladioli</name>
    <name type="common">Pseudomonas marginata</name>
    <name type="synonym">Phytomonas marginata</name>
    <dbReference type="NCBI Taxonomy" id="28095"/>
    <lineage>
        <taxon>Bacteria</taxon>
        <taxon>Pseudomonadati</taxon>
        <taxon>Pseudomonadota</taxon>
        <taxon>Betaproteobacteria</taxon>
        <taxon>Burkholderiales</taxon>
        <taxon>Burkholderiaceae</taxon>
        <taxon>Burkholderia</taxon>
    </lineage>
</organism>
<dbReference type="AlphaFoldDB" id="A0A2A7SI81"/>
<feature type="transmembrane region" description="Helical" evidence="2">
    <location>
        <begin position="844"/>
        <end position="871"/>
    </location>
</feature>
<evidence type="ECO:0000256" key="1">
    <source>
        <dbReference type="SAM" id="MobiDB-lite"/>
    </source>
</evidence>
<evidence type="ECO:0000313" key="3">
    <source>
        <dbReference type="EMBL" id="PEH43394.1"/>
    </source>
</evidence>
<dbReference type="InterPro" id="IPR001036">
    <property type="entry name" value="Acrflvin-R"/>
</dbReference>
<dbReference type="EMBL" id="PDDY01000001">
    <property type="protein sequence ID" value="PEH43394.1"/>
    <property type="molecule type" value="Genomic_DNA"/>
</dbReference>
<keyword evidence="2" id="KW-1133">Transmembrane helix</keyword>
<feature type="transmembrane region" description="Helical" evidence="2">
    <location>
        <begin position="456"/>
        <end position="478"/>
    </location>
</feature>
<dbReference type="InterPro" id="IPR027463">
    <property type="entry name" value="AcrB_DN_DC_subdom"/>
</dbReference>
<feature type="compositionally biased region" description="Low complexity" evidence="1">
    <location>
        <begin position="1024"/>
        <end position="1042"/>
    </location>
</feature>
<dbReference type="RefSeq" id="WP_098153055.1">
    <property type="nucleotide sequence ID" value="NZ_CADEWP010000002.1"/>
</dbReference>
<feature type="transmembrane region" description="Helical" evidence="2">
    <location>
        <begin position="970"/>
        <end position="995"/>
    </location>
</feature>
<feature type="region of interest" description="Disordered" evidence="1">
    <location>
        <begin position="1007"/>
        <end position="1048"/>
    </location>
</feature>
<reference evidence="4" key="1">
    <citation type="submission" date="2017-09" db="EMBL/GenBank/DDBJ databases">
        <title>FDA dAtabase for Regulatory Grade micrObial Sequences (FDA-ARGOS): Supporting development and validation of Infectious Disease Dx tests.</title>
        <authorList>
            <person name="Minogue T."/>
            <person name="Wolcott M."/>
            <person name="Wasieloski L."/>
            <person name="Aguilar W."/>
            <person name="Moore D."/>
            <person name="Tallon L."/>
            <person name="Sadzewicz L."/>
            <person name="Ott S."/>
            <person name="Zhao X."/>
            <person name="Nagaraj S."/>
            <person name="Vavikolanu K."/>
            <person name="Aluvathingal J."/>
            <person name="Nadendla S."/>
            <person name="Sichtig H."/>
        </authorList>
    </citation>
    <scope>NUCLEOTIDE SEQUENCE [LARGE SCALE GENOMIC DNA]</scope>
    <source>
        <strain evidence="4">FDAARGOS_390</strain>
    </source>
</reference>
<feature type="transmembrane region" description="Helical" evidence="2">
    <location>
        <begin position="385"/>
        <end position="404"/>
    </location>
</feature>
<dbReference type="Pfam" id="PF00873">
    <property type="entry name" value="ACR_tran"/>
    <property type="match status" value="1"/>
</dbReference>
<accession>A0A2A7SI81</accession>
<dbReference type="GO" id="GO:0005886">
    <property type="term" value="C:plasma membrane"/>
    <property type="evidence" value="ECO:0007669"/>
    <property type="project" value="TreeGrafter"/>
</dbReference>
<dbReference type="Gene3D" id="1.20.1640.10">
    <property type="entry name" value="Multidrug efflux transporter AcrB transmembrane domain"/>
    <property type="match status" value="2"/>
</dbReference>
<proteinExistence type="predicted"/>
<feature type="transmembrane region" description="Helical" evidence="2">
    <location>
        <begin position="334"/>
        <end position="350"/>
    </location>
</feature>
<comment type="caution">
    <text evidence="3">The sequence shown here is derived from an EMBL/GenBank/DDBJ whole genome shotgun (WGS) entry which is preliminary data.</text>
</comment>
<gene>
    <name evidence="3" type="ORF">CRM94_15255</name>
</gene>
<dbReference type="Proteomes" id="UP000220629">
    <property type="component" value="Unassembled WGS sequence"/>
</dbReference>
<dbReference type="PANTHER" id="PTHR32063:SF77">
    <property type="entry name" value="ACR FAMILY TRANSPORT PROTEIN"/>
    <property type="match status" value="1"/>
</dbReference>
<dbReference type="Gene3D" id="3.30.70.1430">
    <property type="entry name" value="Multidrug efflux transporter AcrB pore domain"/>
    <property type="match status" value="2"/>
</dbReference>
<feature type="transmembrane region" description="Helical" evidence="2">
    <location>
        <begin position="424"/>
        <end position="444"/>
    </location>
</feature>
<dbReference type="GO" id="GO:0042910">
    <property type="term" value="F:xenobiotic transmembrane transporter activity"/>
    <property type="evidence" value="ECO:0007669"/>
    <property type="project" value="TreeGrafter"/>
</dbReference>
<dbReference type="PANTHER" id="PTHR32063">
    <property type="match status" value="1"/>
</dbReference>
<sequence length="1048" mass="109312">MNVSAWSIRRPLPAVLLFLALCIGGLVGFGSLPVTELPVVEIPQIVVDAQWPGTPAGQVERELTRVIEQAVAGTGRVRHVLSQVSEGQSHTTIEFEPERKRAEALDAVRAAVARVRDRLPPGVRDPVVRADGTETLMFLLVVSSTRRDALDLSRFVDTELNRALAAVPGVGSVKRQGGAAREIEVGLDPVALRALHLDAGTVAGQVAGLVEDTQAGRIALDGTERPLQWRASATGVAALADASLSLKEGRAVRLADLASVRDTAARPTELALLDGRPVIGVQVMQREDADETRAARGVQAAVAALRAAHPDIAIDTFTDNVAPVDEVYRHAMRALYEGCALAVVVVWLFLRDWRATLVSAAALPLSVVPTFLVLAWLGFSLNQLTMLALILVIGVLVDDAIVEVENIARHLAMGKSPRQAAFDAAEEIGMAVIATSLTLVAVFLPTSFMTGTVGRYFMQFGWTAAAAVLVSLGVARLLTPAMAARYLRPAAHAPREGRLMARYLKAVNWCLGHPWRCAAGGLVFVLASVAALAALPQSFFPQEDGTQIIVDVASDPGSGLAATREAAEAARRASAGIDEIASVYTTVGAAGDAGAADTARLTLALKPLAERKRSQTEIEELLRRRFALVPGARVTIDDSRAARSTAVVLAGRDGAALDAAAREVERAIRLAPGLGYVSSAAGSPRPTLAIAVDSARAAALGVSVDTAARAIRAATGGGEAADLPQLNLAGTRVPVRVALATQAGGADAASLLAGLSIPGANGELPLASVARVLRASEAGRIERRDGERVVTLDVALNGRPLDQVAAQLDTLPALQRLPAGVHRGLGNDAQSLAELFGGFYQAMLFGLICIYAILVLLFGGFVLPATVLVALPLSLGGAAAALALLPGLGLSLASLVGVLMLMGLSTKNAILLVEHVQIARRGSDISRAEAIVDACRKRARPIVMTTLAMMAGLLPLALDMRGDAFRSSMAVTVIGGLVSSTLLSLLLVPVAFMLLDRGQARLARLLHRPPRPSPSPLASRHEAPAQAGGEAGREAGVAQAARASREPA</sequence>
<dbReference type="SUPFAM" id="SSF82714">
    <property type="entry name" value="Multidrug efflux transporter AcrB TolC docking domain, DN and DC subdomains"/>
    <property type="match status" value="1"/>
</dbReference>
<dbReference type="SUPFAM" id="SSF82866">
    <property type="entry name" value="Multidrug efflux transporter AcrB transmembrane domain"/>
    <property type="match status" value="2"/>
</dbReference>
<keyword evidence="2" id="KW-0472">Membrane</keyword>
<evidence type="ECO:0000256" key="2">
    <source>
        <dbReference type="SAM" id="Phobius"/>
    </source>
</evidence>
<dbReference type="Gene3D" id="3.30.70.1320">
    <property type="entry name" value="Multidrug efflux transporter AcrB pore domain like"/>
    <property type="match status" value="1"/>
</dbReference>
<dbReference type="Gene3D" id="3.30.70.1440">
    <property type="entry name" value="Multidrug efflux transporter AcrB pore domain"/>
    <property type="match status" value="1"/>
</dbReference>
<feature type="transmembrane region" description="Helical" evidence="2">
    <location>
        <begin position="877"/>
        <end position="902"/>
    </location>
</feature>
<protein>
    <submittedName>
        <fullName evidence="3">Acriflavine resistance protein B</fullName>
    </submittedName>
</protein>
<dbReference type="Gene3D" id="3.30.2090.10">
    <property type="entry name" value="Multidrug efflux transporter AcrB TolC docking domain, DN and DC subdomains"/>
    <property type="match status" value="2"/>
</dbReference>
<feature type="transmembrane region" description="Helical" evidence="2">
    <location>
        <begin position="941"/>
        <end position="958"/>
    </location>
</feature>
<name>A0A2A7SI81_BURGA</name>
<feature type="transmembrane region" description="Helical" evidence="2">
    <location>
        <begin position="357"/>
        <end position="379"/>
    </location>
</feature>
<evidence type="ECO:0000313" key="4">
    <source>
        <dbReference type="Proteomes" id="UP000220629"/>
    </source>
</evidence>
<dbReference type="PRINTS" id="PR00702">
    <property type="entry name" value="ACRIFLAVINRP"/>
</dbReference>
<keyword evidence="2" id="KW-0812">Transmembrane</keyword>